<evidence type="ECO:0000313" key="3">
    <source>
        <dbReference type="Proteomes" id="UP000252086"/>
    </source>
</evidence>
<name>A0A366D7B5_9GAMM</name>
<organism evidence="2 3">
    <name type="scientific">Marinomonas aquiplantarum</name>
    <dbReference type="NCBI Taxonomy" id="491951"/>
    <lineage>
        <taxon>Bacteria</taxon>
        <taxon>Pseudomonadati</taxon>
        <taxon>Pseudomonadota</taxon>
        <taxon>Gammaproteobacteria</taxon>
        <taxon>Oceanospirillales</taxon>
        <taxon>Oceanospirillaceae</taxon>
        <taxon>Marinomonas</taxon>
    </lineage>
</organism>
<dbReference type="Pfam" id="PF04014">
    <property type="entry name" value="MazE_antitoxin"/>
    <property type="match status" value="1"/>
</dbReference>
<dbReference type="Gene3D" id="2.10.260.10">
    <property type="match status" value="1"/>
</dbReference>
<feature type="domain" description="SpoVT-AbrB" evidence="1">
    <location>
        <begin position="8"/>
        <end position="53"/>
    </location>
</feature>
<dbReference type="EMBL" id="QNRF01000001">
    <property type="protein sequence ID" value="RBO85923.1"/>
    <property type="molecule type" value="Genomic_DNA"/>
</dbReference>
<dbReference type="SMART" id="SM00966">
    <property type="entry name" value="SpoVT_AbrB"/>
    <property type="match status" value="1"/>
</dbReference>
<evidence type="ECO:0000259" key="1">
    <source>
        <dbReference type="SMART" id="SM00966"/>
    </source>
</evidence>
<dbReference type="SUPFAM" id="SSF89447">
    <property type="entry name" value="AbrB/MazE/MraZ-like"/>
    <property type="match status" value="1"/>
</dbReference>
<dbReference type="InterPro" id="IPR037914">
    <property type="entry name" value="SpoVT-AbrB_sf"/>
</dbReference>
<dbReference type="InterPro" id="IPR007159">
    <property type="entry name" value="SpoVT-AbrB_dom"/>
</dbReference>
<protein>
    <submittedName>
        <fullName evidence="2">Antitoxin MazE</fullName>
    </submittedName>
</protein>
<gene>
    <name evidence="2" type="ORF">DFP76_101198</name>
</gene>
<dbReference type="AlphaFoldDB" id="A0A366D7B5"/>
<dbReference type="RefSeq" id="WP_113872825.1">
    <property type="nucleotide sequence ID" value="NZ_QNRF01000001.1"/>
</dbReference>
<dbReference type="GO" id="GO:0003677">
    <property type="term" value="F:DNA binding"/>
    <property type="evidence" value="ECO:0007669"/>
    <property type="project" value="InterPro"/>
</dbReference>
<dbReference type="Proteomes" id="UP000252086">
    <property type="component" value="Unassembled WGS sequence"/>
</dbReference>
<sequence length="87" mass="9532">MNIDAEVKKWGNSLALRINAVTAEALNLHQGSKVTYEILPDGLLIKPVVDKSGNAWPYSESELLAGIDKNTAHTDELAALDDNEWLD</sequence>
<accession>A0A366D7B5</accession>
<comment type="caution">
    <text evidence="2">The sequence shown here is derived from an EMBL/GenBank/DDBJ whole genome shotgun (WGS) entry which is preliminary data.</text>
</comment>
<reference evidence="2 3" key="1">
    <citation type="submission" date="2018-06" db="EMBL/GenBank/DDBJ databases">
        <title>Genomic Encyclopedia of Type Strains, Phase III (KMG-III): the genomes of soil and plant-associated and newly described type strains.</title>
        <authorList>
            <person name="Whitman W."/>
        </authorList>
    </citation>
    <scope>NUCLEOTIDE SEQUENCE [LARGE SCALE GENOMIC DNA]</scope>
    <source>
        <strain evidence="2 3">CECT 7732</strain>
    </source>
</reference>
<keyword evidence="3" id="KW-1185">Reference proteome</keyword>
<dbReference type="OrthoDB" id="9795766at2"/>
<proteinExistence type="predicted"/>
<evidence type="ECO:0000313" key="2">
    <source>
        <dbReference type="EMBL" id="RBO85923.1"/>
    </source>
</evidence>